<dbReference type="InterPro" id="IPR029058">
    <property type="entry name" value="AB_hydrolase_fold"/>
</dbReference>
<keyword evidence="8" id="KW-1185">Reference proteome</keyword>
<dbReference type="Proteomes" id="UP000235965">
    <property type="component" value="Unassembled WGS sequence"/>
</dbReference>
<dbReference type="EC" id="3.1.1.-" evidence="5"/>
<reference evidence="7 8" key="1">
    <citation type="submission" date="2017-12" db="EMBL/GenBank/DDBJ databases">
        <title>Hemimetabolous genomes reveal molecular basis of termite eusociality.</title>
        <authorList>
            <person name="Harrison M.C."/>
            <person name="Jongepier E."/>
            <person name="Robertson H.M."/>
            <person name="Arning N."/>
            <person name="Bitard-Feildel T."/>
            <person name="Chao H."/>
            <person name="Childers C.P."/>
            <person name="Dinh H."/>
            <person name="Doddapaneni H."/>
            <person name="Dugan S."/>
            <person name="Gowin J."/>
            <person name="Greiner C."/>
            <person name="Han Y."/>
            <person name="Hu H."/>
            <person name="Hughes D.S.T."/>
            <person name="Huylmans A.-K."/>
            <person name="Kemena C."/>
            <person name="Kremer L.P.M."/>
            <person name="Lee S.L."/>
            <person name="Lopez-Ezquerra A."/>
            <person name="Mallet L."/>
            <person name="Monroy-Kuhn J.M."/>
            <person name="Moser A."/>
            <person name="Murali S.C."/>
            <person name="Muzny D.M."/>
            <person name="Otani S."/>
            <person name="Piulachs M.-D."/>
            <person name="Poelchau M."/>
            <person name="Qu J."/>
            <person name="Schaub F."/>
            <person name="Wada-Katsumata A."/>
            <person name="Worley K.C."/>
            <person name="Xie Q."/>
            <person name="Ylla G."/>
            <person name="Poulsen M."/>
            <person name="Gibbs R.A."/>
            <person name="Schal C."/>
            <person name="Richards S."/>
            <person name="Belles X."/>
            <person name="Korb J."/>
            <person name="Bornberg-Bauer E."/>
        </authorList>
    </citation>
    <scope>NUCLEOTIDE SEQUENCE [LARGE SCALE GENOMIC DNA]</scope>
    <source>
        <tissue evidence="7">Whole body</tissue>
    </source>
</reference>
<keyword evidence="3 5" id="KW-0378">Hydrolase</keyword>
<dbReference type="AlphaFoldDB" id="A0A2J7RMN6"/>
<dbReference type="PANTHER" id="PTHR43142:SF1">
    <property type="entry name" value="CARBOXYLIC ESTER HYDROLASE"/>
    <property type="match status" value="1"/>
</dbReference>
<evidence type="ECO:0000313" key="8">
    <source>
        <dbReference type="Proteomes" id="UP000235965"/>
    </source>
</evidence>
<dbReference type="InParanoid" id="A0A2J7RMN6"/>
<feature type="domain" description="Carboxylesterase type B" evidence="6">
    <location>
        <begin position="6"/>
        <end position="531"/>
    </location>
</feature>
<dbReference type="FunFam" id="3.40.50.1820:FF:000092">
    <property type="entry name" value="Carboxylic ester hydrolase"/>
    <property type="match status" value="1"/>
</dbReference>
<dbReference type="SUPFAM" id="SSF53474">
    <property type="entry name" value="alpha/beta-Hydrolases"/>
    <property type="match status" value="1"/>
</dbReference>
<keyword evidence="4" id="KW-0325">Glycoprotein</keyword>
<dbReference type="PANTHER" id="PTHR43142">
    <property type="entry name" value="CARBOXYLIC ESTER HYDROLASE"/>
    <property type="match status" value="1"/>
</dbReference>
<evidence type="ECO:0000256" key="2">
    <source>
        <dbReference type="ARBA" id="ARBA00022487"/>
    </source>
</evidence>
<protein>
    <recommendedName>
        <fullName evidence="5">Carboxylic ester hydrolase</fullName>
        <ecNumber evidence="5">3.1.1.-</ecNumber>
    </recommendedName>
</protein>
<dbReference type="PROSITE" id="PS00941">
    <property type="entry name" value="CARBOXYLESTERASE_B_2"/>
    <property type="match status" value="1"/>
</dbReference>
<dbReference type="InterPro" id="IPR019819">
    <property type="entry name" value="Carboxylesterase_B_CS"/>
</dbReference>
<dbReference type="EMBL" id="NEVH01002552">
    <property type="protein sequence ID" value="PNF42095.1"/>
    <property type="molecule type" value="Genomic_DNA"/>
</dbReference>
<name>A0A2J7RMN6_9NEOP</name>
<dbReference type="CDD" id="cd00312">
    <property type="entry name" value="Esterase_lipase"/>
    <property type="match status" value="1"/>
</dbReference>
<dbReference type="STRING" id="105785.A0A2J7RMN6"/>
<dbReference type="GO" id="GO:0052689">
    <property type="term" value="F:carboxylic ester hydrolase activity"/>
    <property type="evidence" value="ECO:0007669"/>
    <property type="project" value="UniProtKB-KW"/>
</dbReference>
<evidence type="ECO:0000256" key="3">
    <source>
        <dbReference type="ARBA" id="ARBA00022801"/>
    </source>
</evidence>
<evidence type="ECO:0000256" key="4">
    <source>
        <dbReference type="ARBA" id="ARBA00023180"/>
    </source>
</evidence>
<gene>
    <name evidence="7" type="ORF">B7P43_G10291</name>
</gene>
<accession>A0A2J7RMN6</accession>
<comment type="similarity">
    <text evidence="1 5">Belongs to the type-B carboxylesterase/lipase family.</text>
</comment>
<dbReference type="Pfam" id="PF00135">
    <property type="entry name" value="COesterase"/>
    <property type="match status" value="1"/>
</dbReference>
<evidence type="ECO:0000313" key="7">
    <source>
        <dbReference type="EMBL" id="PNF42095.1"/>
    </source>
</evidence>
<evidence type="ECO:0000259" key="6">
    <source>
        <dbReference type="Pfam" id="PF00135"/>
    </source>
</evidence>
<proteinExistence type="inferred from homology"/>
<dbReference type="InterPro" id="IPR019826">
    <property type="entry name" value="Carboxylesterase_B_AS"/>
</dbReference>
<keyword evidence="2" id="KW-0719">Serine esterase</keyword>
<sequence length="540" mass="61141">MSDIVAVSVAQGKLRGREATTKSGGTYYSFQGIPYAKPPVGPLRFKAPQPADSWDGMRDALVEGPTCAQLEIFKKEFKGEEDCLYLNVYTPKLPGGSDEFPKAVMVWIHGGGFTMGDGNFWIYGPDYLVAEGVVLVTLNYRLGPLGFLSTGDSVLPGNNGLKDQVMALRWIQQNIAQFGGDPGNVTIFGGSSGGSCVHFHMLSPMSEGLFHHAISQSGSAINSWALDESPRKKAFLLGEVLGCRTNDSNRLMDFLRTVPVRRLVEGVIKIKAMEAEYRGKCFFAPVIERGRIEGEEIFLSEPPIDVVTQGRSHKVPYIIGVTSHEGLIMLKEIQLNPQQLDIYNKNFELLIRKIIHTELSDRQLKEVARKIRQFYFGDRPLCQETLLEYVDMNTDVQFVFPIYMQLKRQLVHSAFPVYCYRFSFDGKLAYMKHLLGMTQYPGVCHSDELGYLFRMGHMDPDLDPDSPEAKTRSRLVKMWANFAKTGCPTPKKDWLLNVIWKPTALGDRWYLNIDTELTMQLHLNKERITFWEDMFRSLEE</sequence>
<comment type="caution">
    <text evidence="7">The sequence shown here is derived from an EMBL/GenBank/DDBJ whole genome shotgun (WGS) entry which is preliminary data.</text>
</comment>
<evidence type="ECO:0000256" key="1">
    <source>
        <dbReference type="ARBA" id="ARBA00005964"/>
    </source>
</evidence>
<evidence type="ECO:0000256" key="5">
    <source>
        <dbReference type="RuleBase" id="RU361235"/>
    </source>
</evidence>
<dbReference type="Gene3D" id="3.40.50.1820">
    <property type="entry name" value="alpha/beta hydrolase"/>
    <property type="match status" value="1"/>
</dbReference>
<dbReference type="OrthoDB" id="19653at2759"/>
<dbReference type="InterPro" id="IPR002018">
    <property type="entry name" value="CarbesteraseB"/>
</dbReference>
<organism evidence="7 8">
    <name type="scientific">Cryptotermes secundus</name>
    <dbReference type="NCBI Taxonomy" id="105785"/>
    <lineage>
        <taxon>Eukaryota</taxon>
        <taxon>Metazoa</taxon>
        <taxon>Ecdysozoa</taxon>
        <taxon>Arthropoda</taxon>
        <taxon>Hexapoda</taxon>
        <taxon>Insecta</taxon>
        <taxon>Pterygota</taxon>
        <taxon>Neoptera</taxon>
        <taxon>Polyneoptera</taxon>
        <taxon>Dictyoptera</taxon>
        <taxon>Blattodea</taxon>
        <taxon>Blattoidea</taxon>
        <taxon>Termitoidae</taxon>
        <taxon>Kalotermitidae</taxon>
        <taxon>Cryptotermitinae</taxon>
        <taxon>Cryptotermes</taxon>
    </lineage>
</organism>
<dbReference type="PROSITE" id="PS00122">
    <property type="entry name" value="CARBOXYLESTERASE_B_1"/>
    <property type="match status" value="1"/>
</dbReference>